<comment type="similarity">
    <text evidence="1">Belongs to the carbon-nitrogen hydrolase superfamily. Nitrilase family.</text>
</comment>
<accession>A0A1B9IF49</accession>
<protein>
    <recommendedName>
        <fullName evidence="3">CN hydrolase domain-containing protein</fullName>
    </recommendedName>
</protein>
<organism evidence="4 5">
    <name type="scientific">Kwoniella mangroviensis CBS 10435</name>
    <dbReference type="NCBI Taxonomy" id="1331196"/>
    <lineage>
        <taxon>Eukaryota</taxon>
        <taxon>Fungi</taxon>
        <taxon>Dikarya</taxon>
        <taxon>Basidiomycota</taxon>
        <taxon>Agaricomycotina</taxon>
        <taxon>Tremellomycetes</taxon>
        <taxon>Tremellales</taxon>
        <taxon>Cryptococcaceae</taxon>
        <taxon>Kwoniella</taxon>
    </lineage>
</organism>
<feature type="domain" description="CN hydrolase" evidence="3">
    <location>
        <begin position="9"/>
        <end position="292"/>
    </location>
</feature>
<dbReference type="EMBL" id="KV700092">
    <property type="protein sequence ID" value="OCF54328.1"/>
    <property type="molecule type" value="Genomic_DNA"/>
</dbReference>
<evidence type="ECO:0000313" key="5">
    <source>
        <dbReference type="Proteomes" id="UP000092583"/>
    </source>
</evidence>
<reference evidence="4 5" key="1">
    <citation type="submission" date="2013-07" db="EMBL/GenBank/DDBJ databases">
        <title>The Genome Sequence of Kwoniella mangroviensis CBS10435.</title>
        <authorList>
            <consortium name="The Broad Institute Genome Sequencing Platform"/>
            <person name="Cuomo C."/>
            <person name="Litvintseva A."/>
            <person name="Chen Y."/>
            <person name="Heitman J."/>
            <person name="Sun S."/>
            <person name="Springer D."/>
            <person name="Dromer F."/>
            <person name="Young S.K."/>
            <person name="Zeng Q."/>
            <person name="Gargeya S."/>
            <person name="Fitzgerald M."/>
            <person name="Abouelleil A."/>
            <person name="Alvarado L."/>
            <person name="Berlin A.M."/>
            <person name="Chapman S.B."/>
            <person name="Dewar J."/>
            <person name="Goldberg J."/>
            <person name="Griggs A."/>
            <person name="Gujja S."/>
            <person name="Hansen M."/>
            <person name="Howarth C."/>
            <person name="Imamovic A."/>
            <person name="Larimer J."/>
            <person name="McCowan C."/>
            <person name="Murphy C."/>
            <person name="Pearson M."/>
            <person name="Priest M."/>
            <person name="Roberts A."/>
            <person name="Saif S."/>
            <person name="Shea T."/>
            <person name="Sykes S."/>
            <person name="Wortman J."/>
            <person name="Nusbaum C."/>
            <person name="Birren B."/>
        </authorList>
    </citation>
    <scope>NUCLEOTIDE SEQUENCE [LARGE SCALE GENOMIC DNA]</scope>
    <source>
        <strain evidence="4 5">CBS 10435</strain>
    </source>
</reference>
<dbReference type="Gene3D" id="3.60.110.10">
    <property type="entry name" value="Carbon-nitrogen hydrolase"/>
    <property type="match status" value="1"/>
</dbReference>
<dbReference type="OrthoDB" id="10250282at2759"/>
<dbReference type="InterPro" id="IPR044149">
    <property type="entry name" value="Nitrilases_CHs"/>
</dbReference>
<dbReference type="InterPro" id="IPR003010">
    <property type="entry name" value="C-N_Hydrolase"/>
</dbReference>
<sequence length="376" mass="40939">MKADTSKSIRVAAAQNEPVWGDLEGTVNKTLDIIRDAASKGVQMLALPELWIPGYPKWIWSLPALEWAGHWEKYIANSLKVDSPQMMRIRMCCQQNQIWVNVGFAERDGYSLYMSTCWITSTASAGAIASHRRKIMPTGVERVMFGQSSGDSLDNVIDSPFGRLGSLMCWEHAQPLLRYHTATQGEEIHVASWPYLFPESAEELHTGMTNVGCLTLSRAMAIEAGTFVLVATCVMSKSGALLLGLKPEASEKRTFQIPGGGASRVFGPDGRVIAGGDMPDDMEGLVIADIDVQEVVTAKTLMDSIGHYSRPDLLSLSVNTTRHPVAVQRSTDHKLAASIISRYPTLDIDTAQQREEVGLDAASGPQESNGGSEVMV</sequence>
<dbReference type="PROSITE" id="PS50263">
    <property type="entry name" value="CN_HYDROLASE"/>
    <property type="match status" value="1"/>
</dbReference>
<dbReference type="Pfam" id="PF00795">
    <property type="entry name" value="CN_hydrolase"/>
    <property type="match status" value="1"/>
</dbReference>
<dbReference type="PANTHER" id="PTHR46044:SF14">
    <property type="entry name" value="ARYLACETONITRILASE"/>
    <property type="match status" value="1"/>
</dbReference>
<dbReference type="SUPFAM" id="SSF56317">
    <property type="entry name" value="Carbon-nitrogen hydrolase"/>
    <property type="match status" value="1"/>
</dbReference>
<dbReference type="PANTHER" id="PTHR46044">
    <property type="entry name" value="NITRILASE"/>
    <property type="match status" value="1"/>
</dbReference>
<dbReference type="STRING" id="1331196.A0A1B9IF49"/>
<evidence type="ECO:0000259" key="3">
    <source>
        <dbReference type="PROSITE" id="PS50263"/>
    </source>
</evidence>
<reference evidence="5" key="2">
    <citation type="submission" date="2013-12" db="EMBL/GenBank/DDBJ databases">
        <title>Evolution of pathogenesis and genome organization in the Tremellales.</title>
        <authorList>
            <person name="Cuomo C."/>
            <person name="Litvintseva A."/>
            <person name="Heitman J."/>
            <person name="Chen Y."/>
            <person name="Sun S."/>
            <person name="Springer D."/>
            <person name="Dromer F."/>
            <person name="Young S."/>
            <person name="Zeng Q."/>
            <person name="Chapman S."/>
            <person name="Gujja S."/>
            <person name="Saif S."/>
            <person name="Birren B."/>
        </authorList>
    </citation>
    <scope>NUCLEOTIDE SEQUENCE [LARGE SCALE GENOMIC DNA]</scope>
    <source>
        <strain evidence="5">CBS 10435</strain>
    </source>
</reference>
<dbReference type="AlphaFoldDB" id="A0A1B9IF49"/>
<gene>
    <name evidence="4" type="ORF">L486_08242</name>
</gene>
<keyword evidence="2" id="KW-0378">Hydrolase</keyword>
<dbReference type="GO" id="GO:0016787">
    <property type="term" value="F:hydrolase activity"/>
    <property type="evidence" value="ECO:0007669"/>
    <property type="project" value="UniProtKB-KW"/>
</dbReference>
<name>A0A1B9IF49_9TREE</name>
<dbReference type="InterPro" id="IPR036526">
    <property type="entry name" value="C-N_Hydrolase_sf"/>
</dbReference>
<dbReference type="CDD" id="cd07564">
    <property type="entry name" value="nitrilases_CHs"/>
    <property type="match status" value="1"/>
</dbReference>
<evidence type="ECO:0000313" key="4">
    <source>
        <dbReference type="EMBL" id="OCF54328.1"/>
    </source>
</evidence>
<proteinExistence type="inferred from homology"/>
<dbReference type="Proteomes" id="UP000092583">
    <property type="component" value="Unassembled WGS sequence"/>
</dbReference>
<evidence type="ECO:0000256" key="2">
    <source>
        <dbReference type="ARBA" id="ARBA00022801"/>
    </source>
</evidence>
<evidence type="ECO:0000256" key="1">
    <source>
        <dbReference type="ARBA" id="ARBA00008129"/>
    </source>
</evidence>
<keyword evidence="5" id="KW-1185">Reference proteome</keyword>